<sequence>MTSNTLRRTVPVTLALAACLTSMSAPAFATPAPAPAGVATVAVGAGQERVVADLERHAQELRSTVPGGQSRDLRALSAMTKGATIVGIGEVTHGSKELFTLRHRMFRHLVQTQGFTTLALEAPWSAGVRLDAYVRTGKGDLRTIMAEDFQQSYGSWRTQEWMDLYEWMRDYNRTASRKLRVMGFDIGDVLPEQYRRILAWAEKHQPSLEPELRRRYAGLLALPAGVEERMNTLATLPAERRAALAGDAQAAYRLLDGSGKVSPKVLQEARVIVQMTTMYALDGSALHRHRDRSMAENTVWWQRHTGSKTVAAAHNGHIGYVSAWPDLYPVTQGAVLRSLAGTSYVAIGTTIHSGRFRATDPKTGKVAVFDTGAPVPDSSEAVLDRVRYRDYYVDLRRAGRTPSTRAWLDTARPTFTIPATYVPEQFNRPLALGAAFDVIVHLNRVEAATPLP</sequence>
<dbReference type="Gene3D" id="3.30.1870.10">
    <property type="entry name" value="EreA-like, domain 2"/>
    <property type="match status" value="1"/>
</dbReference>
<dbReference type="PIRSF" id="PIRSF036794">
    <property type="entry name" value="UCP_erythr_ester"/>
    <property type="match status" value="1"/>
</dbReference>
<dbReference type="InterPro" id="IPR007815">
    <property type="entry name" value="Emycin_Estase"/>
</dbReference>
<name>A0ABT9RJ92_9ACTN</name>
<feature type="signal peptide" evidence="1">
    <location>
        <begin position="1"/>
        <end position="29"/>
    </location>
</feature>
<dbReference type="PROSITE" id="PS51257">
    <property type="entry name" value="PROKAR_LIPOPROTEIN"/>
    <property type="match status" value="1"/>
</dbReference>
<dbReference type="PANTHER" id="PTHR31299">
    <property type="entry name" value="ESTERASE, PUTATIVE (AFU_ORTHOLOGUE AFUA_1G05850)-RELATED"/>
    <property type="match status" value="1"/>
</dbReference>
<dbReference type="Gene3D" id="1.20.1440.30">
    <property type="entry name" value="Biosynthetic Protein domain"/>
    <property type="match status" value="1"/>
</dbReference>
<dbReference type="Proteomes" id="UP001230426">
    <property type="component" value="Unassembled WGS sequence"/>
</dbReference>
<gene>
    <name evidence="2" type="ORF">J2S55_008638</name>
</gene>
<dbReference type="EC" id="3.1.1.-" evidence="2"/>
<reference evidence="2 3" key="1">
    <citation type="submission" date="2023-07" db="EMBL/GenBank/DDBJ databases">
        <title>Sequencing the genomes of 1000 actinobacteria strains.</title>
        <authorList>
            <person name="Klenk H.-P."/>
        </authorList>
    </citation>
    <scope>NUCLEOTIDE SEQUENCE [LARGE SCALE GENOMIC DNA]</scope>
    <source>
        <strain evidence="2 3">DSM 44109</strain>
    </source>
</reference>
<dbReference type="Gene3D" id="3.40.1660.10">
    <property type="entry name" value="EreA-like (biosynthetic domain)"/>
    <property type="match status" value="1"/>
</dbReference>
<dbReference type="GO" id="GO:0016787">
    <property type="term" value="F:hydrolase activity"/>
    <property type="evidence" value="ECO:0007669"/>
    <property type="project" value="UniProtKB-KW"/>
</dbReference>
<proteinExistence type="predicted"/>
<comment type="caution">
    <text evidence="2">The sequence shown here is derived from an EMBL/GenBank/DDBJ whole genome shotgun (WGS) entry which is preliminary data.</text>
</comment>
<protein>
    <submittedName>
        <fullName evidence="2">Erythromycin esterase</fullName>
        <ecNumber evidence="2">3.1.1.-</ecNumber>
    </submittedName>
</protein>
<keyword evidence="1" id="KW-0732">Signal</keyword>
<dbReference type="EMBL" id="JAUSRB010000002">
    <property type="protein sequence ID" value="MDP9869372.1"/>
    <property type="molecule type" value="Genomic_DNA"/>
</dbReference>
<keyword evidence="2" id="KW-0378">Hydrolase</keyword>
<evidence type="ECO:0000313" key="3">
    <source>
        <dbReference type="Proteomes" id="UP001230426"/>
    </source>
</evidence>
<keyword evidence="3" id="KW-1185">Reference proteome</keyword>
<feature type="chain" id="PRO_5047493217" evidence="1">
    <location>
        <begin position="30"/>
        <end position="452"/>
    </location>
</feature>
<dbReference type="InterPro" id="IPR052036">
    <property type="entry name" value="Hydrolase/PRTase-associated"/>
</dbReference>
<dbReference type="SUPFAM" id="SSF159501">
    <property type="entry name" value="EreA/ChaN-like"/>
    <property type="match status" value="1"/>
</dbReference>
<dbReference type="CDD" id="cd14728">
    <property type="entry name" value="Ere-like"/>
    <property type="match status" value="1"/>
</dbReference>
<organism evidence="2 3">
    <name type="scientific">Streptosporangium brasiliense</name>
    <dbReference type="NCBI Taxonomy" id="47480"/>
    <lineage>
        <taxon>Bacteria</taxon>
        <taxon>Bacillati</taxon>
        <taxon>Actinomycetota</taxon>
        <taxon>Actinomycetes</taxon>
        <taxon>Streptosporangiales</taxon>
        <taxon>Streptosporangiaceae</taxon>
        <taxon>Streptosporangium</taxon>
    </lineage>
</organism>
<dbReference type="Pfam" id="PF05139">
    <property type="entry name" value="Erythro_esteras"/>
    <property type="match status" value="1"/>
</dbReference>
<dbReference type="InterPro" id="IPR014622">
    <property type="entry name" value="UCP036794_erythomycin"/>
</dbReference>
<evidence type="ECO:0000256" key="1">
    <source>
        <dbReference type="SAM" id="SignalP"/>
    </source>
</evidence>
<accession>A0ABT9RJ92</accession>
<evidence type="ECO:0000313" key="2">
    <source>
        <dbReference type="EMBL" id="MDP9869372.1"/>
    </source>
</evidence>
<dbReference type="RefSeq" id="WP_306873234.1">
    <property type="nucleotide sequence ID" value="NZ_JAUSRB010000002.1"/>
</dbReference>
<dbReference type="PANTHER" id="PTHR31299:SF0">
    <property type="entry name" value="ESTERASE, PUTATIVE (AFU_ORTHOLOGUE AFUA_1G05850)-RELATED"/>
    <property type="match status" value="1"/>
</dbReference>